<proteinExistence type="predicted"/>
<accession>A0ABR7T0X4</accession>
<sequence length="100" mass="11446">MSFPTIPNINPNISVEEAVSLILSCMAFEELGLAHIINAEAEKIQFVLDPLHRQDKNEPLKIKDLIEINSSVERTIKAVINQQMLILFKLEEILRFLAKY</sequence>
<dbReference type="Proteomes" id="UP000617402">
    <property type="component" value="Unassembled WGS sequence"/>
</dbReference>
<reference evidence="1 2" key="1">
    <citation type="submission" date="2020-07" db="EMBL/GenBank/DDBJ databases">
        <title>Draft whole-genome sequence of Heliobacterium chlorum DSM 3682, type strain.</title>
        <authorList>
            <person name="Kyndt J.A."/>
            <person name="Meyer T.E."/>
            <person name="Imhoff J.F."/>
        </authorList>
    </citation>
    <scope>NUCLEOTIDE SEQUENCE [LARGE SCALE GENOMIC DNA]</scope>
    <source>
        <strain evidence="1 2">DSM 3682</strain>
    </source>
</reference>
<keyword evidence="2" id="KW-1185">Reference proteome</keyword>
<dbReference type="EMBL" id="JACVHF010000002">
    <property type="protein sequence ID" value="MBC9783772.1"/>
    <property type="molecule type" value="Genomic_DNA"/>
</dbReference>
<evidence type="ECO:0000313" key="2">
    <source>
        <dbReference type="Proteomes" id="UP000617402"/>
    </source>
</evidence>
<evidence type="ECO:0000313" key="1">
    <source>
        <dbReference type="EMBL" id="MBC9783772.1"/>
    </source>
</evidence>
<protein>
    <submittedName>
        <fullName evidence="1">Uncharacterized protein</fullName>
    </submittedName>
</protein>
<dbReference type="Pfam" id="PF26595">
    <property type="entry name" value="A_ENA"/>
    <property type="match status" value="1"/>
</dbReference>
<dbReference type="InterPro" id="IPR058705">
    <property type="entry name" value="A_ENA"/>
</dbReference>
<name>A0ABR7T0X4_HELCL</name>
<gene>
    <name evidence="1" type="ORF">H1S01_04500</name>
</gene>
<comment type="caution">
    <text evidence="1">The sequence shown here is derived from an EMBL/GenBank/DDBJ whole genome shotgun (WGS) entry which is preliminary data.</text>
</comment>
<dbReference type="RefSeq" id="WP_188038901.1">
    <property type="nucleotide sequence ID" value="NZ_JACVHF010000002.1"/>
</dbReference>
<organism evidence="1 2">
    <name type="scientific">Heliobacterium chlorum</name>
    <dbReference type="NCBI Taxonomy" id="2698"/>
    <lineage>
        <taxon>Bacteria</taxon>
        <taxon>Bacillati</taxon>
        <taxon>Bacillota</taxon>
        <taxon>Clostridia</taxon>
        <taxon>Eubacteriales</taxon>
        <taxon>Heliobacteriaceae</taxon>
        <taxon>Heliobacterium</taxon>
    </lineage>
</organism>